<dbReference type="Gene3D" id="1.10.12.10">
    <property type="entry name" value="Lyase 2-enoyl-coa Hydratase, Chain A, domain 2"/>
    <property type="match status" value="1"/>
</dbReference>
<evidence type="ECO:0000256" key="1">
    <source>
        <dbReference type="ARBA" id="ARBA00005254"/>
    </source>
</evidence>
<dbReference type="SUPFAM" id="SSF52096">
    <property type="entry name" value="ClpP/crotonase"/>
    <property type="match status" value="1"/>
</dbReference>
<dbReference type="InterPro" id="IPR001753">
    <property type="entry name" value="Enoyl-CoA_hydra/iso"/>
</dbReference>
<gene>
    <name evidence="2" type="ORF">KUM34_026000</name>
</gene>
<comment type="similarity">
    <text evidence="1">Belongs to the enoyl-CoA hydratase/isomerase family.</text>
</comment>
<dbReference type="AlphaFoldDB" id="A0AA46X2P6"/>
<dbReference type="EMBL" id="CP083975">
    <property type="protein sequence ID" value="UZF47877.1"/>
    <property type="molecule type" value="Genomic_DNA"/>
</dbReference>
<dbReference type="Gene3D" id="3.90.226.10">
    <property type="entry name" value="2-enoyl-CoA Hydratase, Chain A, domain 1"/>
    <property type="match status" value="1"/>
</dbReference>
<dbReference type="CDD" id="cd06558">
    <property type="entry name" value="crotonase-like"/>
    <property type="match status" value="1"/>
</dbReference>
<reference evidence="2 3" key="1">
    <citation type="journal article" date="2021" name="Front. Microbiol.">
        <title>Bacterial Transformation of Aromatic Monomers in Softwood Black Liquor.</title>
        <authorList>
            <person name="Navas L.E."/>
            <person name="Dexter G."/>
            <person name="Liu J."/>
            <person name="Levy-Booth D."/>
            <person name="Cho M."/>
            <person name="Jang S.K."/>
            <person name="Mansfield S.D."/>
            <person name="Renneckar S."/>
            <person name="Mohn W.W."/>
            <person name="Eltis L.D."/>
        </authorList>
    </citation>
    <scope>NUCLEOTIDE SEQUENCE [LARGE SCALE GENOMIC DNA]</scope>
    <source>
        <strain evidence="2 3">GD02</strain>
    </source>
</reference>
<dbReference type="PANTHER" id="PTHR43459">
    <property type="entry name" value="ENOYL-COA HYDRATASE"/>
    <property type="match status" value="1"/>
</dbReference>
<evidence type="ECO:0000313" key="3">
    <source>
        <dbReference type="Proteomes" id="UP001162740"/>
    </source>
</evidence>
<geneLocation type="plasmid" evidence="2 3">
    <name>pGD02.2.1</name>
</geneLocation>
<dbReference type="InterPro" id="IPR014748">
    <property type="entry name" value="Enoyl-CoA_hydra_C"/>
</dbReference>
<protein>
    <submittedName>
        <fullName evidence="2">Enoyl-CoA hydratase/isomerase family protein</fullName>
    </submittedName>
</protein>
<dbReference type="PANTHER" id="PTHR43459:SF1">
    <property type="entry name" value="EG:BACN32G11.4 PROTEIN"/>
    <property type="match status" value="1"/>
</dbReference>
<organism evidence="2 3">
    <name type="scientific">Rhodococcus rhodochrous</name>
    <dbReference type="NCBI Taxonomy" id="1829"/>
    <lineage>
        <taxon>Bacteria</taxon>
        <taxon>Bacillati</taxon>
        <taxon>Actinomycetota</taxon>
        <taxon>Actinomycetes</taxon>
        <taxon>Mycobacteriales</taxon>
        <taxon>Nocardiaceae</taxon>
        <taxon>Rhodococcus</taxon>
    </lineage>
</organism>
<dbReference type="Proteomes" id="UP001162740">
    <property type="component" value="Plasmid pGD02.2.1"/>
</dbReference>
<evidence type="ECO:0000313" key="2">
    <source>
        <dbReference type="EMBL" id="UZF47877.1"/>
    </source>
</evidence>
<keyword evidence="2" id="KW-0614">Plasmid</keyword>
<name>A0AA46X2P6_RHORH</name>
<dbReference type="Pfam" id="PF00378">
    <property type="entry name" value="ECH_1"/>
    <property type="match status" value="1"/>
</dbReference>
<dbReference type="GO" id="GO:0003824">
    <property type="term" value="F:catalytic activity"/>
    <property type="evidence" value="ECO:0007669"/>
    <property type="project" value="UniProtKB-ARBA"/>
</dbReference>
<proteinExistence type="inferred from homology"/>
<dbReference type="InterPro" id="IPR029045">
    <property type="entry name" value="ClpP/crotonase-like_dom_sf"/>
</dbReference>
<sequence length="275" mass="29737">MTDVIDGQTQSTDSVLRQLEGGVLTITLNRPEVANALRPDDRNELIRLFEEAGGDPDVRVVVLRANGRHFCAGADVLRVAGDRATKVKRVTGAMYTIMTGAQRLIASVLDCPKPVVSVVQGAAAGIGAHLAYASDLVVVSENAYFAESFVKRGLVVDGGGAYLLPRRIGMQRAKEMVFFGEKLSARDALDLGLVNRVVPVEELDSTTEEFTSRLAVAPTSSIALTKRLFNDSPDVDRTQSFVAEAMAQEIQGYSQDSKEGVQAFVEKRDADYVGW</sequence>
<dbReference type="RefSeq" id="WP_229583408.1">
    <property type="nucleotide sequence ID" value="NZ_CP083975.1"/>
</dbReference>
<accession>A0AA46X2P6</accession>